<dbReference type="PANTHER" id="PTHR44591">
    <property type="entry name" value="STRESS RESPONSE REGULATOR PROTEIN 1"/>
    <property type="match status" value="1"/>
</dbReference>
<evidence type="ECO:0000313" key="5">
    <source>
        <dbReference type="Proteomes" id="UP000269041"/>
    </source>
</evidence>
<gene>
    <name evidence="4" type="ORF">EJA03_04960</name>
</gene>
<dbReference type="InterPro" id="IPR001789">
    <property type="entry name" value="Sig_transdc_resp-reg_receiver"/>
</dbReference>
<proteinExistence type="predicted"/>
<dbReference type="InterPro" id="IPR011006">
    <property type="entry name" value="CheY-like_superfamily"/>
</dbReference>
<dbReference type="OrthoDB" id="9800897at2"/>
<keyword evidence="1 2" id="KW-0597">Phosphoprotein</keyword>
<name>A0A3R9EJX2_9VIBR</name>
<keyword evidence="5" id="KW-1185">Reference proteome</keyword>
<protein>
    <submittedName>
        <fullName evidence="4">Response regulator</fullName>
    </submittedName>
</protein>
<dbReference type="CDD" id="cd00156">
    <property type="entry name" value="REC"/>
    <property type="match status" value="1"/>
</dbReference>
<dbReference type="EMBL" id="RSFA01000014">
    <property type="protein sequence ID" value="RSD32178.1"/>
    <property type="molecule type" value="Genomic_DNA"/>
</dbReference>
<feature type="modified residue" description="4-aspartylphosphate" evidence="2">
    <location>
        <position position="57"/>
    </location>
</feature>
<sequence>MQFVKILIVDDSKATLEIVRRALEKFGYRRLSIQKEDSAVGALNRVKEWQPEIVLTDWHMPDMTGLTLIQEIKKLNLGTKMGMITTVDDQLQINQAKSAGASFVLSKPFVDKDLHRKLLPLVQGAEESERTLENIGDVQKELALPKLAQLEKLMKREVSDRLKLSNIRKQSFDESKIPCLLAMYEDGDTQRTRAVAILDIYAICIVSRANSKISKDDLSQAIHSKLVSKDILDICHKVLDKSSLAFLDSASRKSLRLKSVSFIPSAFDKLQALYSKEKDKRVDFSCQLEDMAQGKITLIGF</sequence>
<dbReference type="InterPro" id="IPR050595">
    <property type="entry name" value="Bact_response_regulator"/>
</dbReference>
<organism evidence="4 5">
    <name type="scientific">Vibrio pectenicida</name>
    <dbReference type="NCBI Taxonomy" id="62763"/>
    <lineage>
        <taxon>Bacteria</taxon>
        <taxon>Pseudomonadati</taxon>
        <taxon>Pseudomonadota</taxon>
        <taxon>Gammaproteobacteria</taxon>
        <taxon>Vibrionales</taxon>
        <taxon>Vibrionaceae</taxon>
        <taxon>Vibrio</taxon>
    </lineage>
</organism>
<dbReference type="PANTHER" id="PTHR44591:SF23">
    <property type="entry name" value="CHEY SUBFAMILY"/>
    <property type="match status" value="1"/>
</dbReference>
<evidence type="ECO:0000313" key="4">
    <source>
        <dbReference type="EMBL" id="RSD32178.1"/>
    </source>
</evidence>
<dbReference type="PROSITE" id="PS50110">
    <property type="entry name" value="RESPONSE_REGULATORY"/>
    <property type="match status" value="1"/>
</dbReference>
<dbReference type="Gene3D" id="3.40.50.2300">
    <property type="match status" value="1"/>
</dbReference>
<feature type="domain" description="Response regulatory" evidence="3">
    <location>
        <begin position="5"/>
        <end position="122"/>
    </location>
</feature>
<accession>A0A3R9EJX2</accession>
<evidence type="ECO:0000259" key="3">
    <source>
        <dbReference type="PROSITE" id="PS50110"/>
    </source>
</evidence>
<dbReference type="Pfam" id="PF00072">
    <property type="entry name" value="Response_reg"/>
    <property type="match status" value="1"/>
</dbReference>
<dbReference type="AlphaFoldDB" id="A0A3R9EJX2"/>
<dbReference type="SUPFAM" id="SSF52172">
    <property type="entry name" value="CheY-like"/>
    <property type="match status" value="1"/>
</dbReference>
<dbReference type="Proteomes" id="UP000269041">
    <property type="component" value="Unassembled WGS sequence"/>
</dbReference>
<evidence type="ECO:0000256" key="2">
    <source>
        <dbReference type="PROSITE-ProRule" id="PRU00169"/>
    </source>
</evidence>
<dbReference type="SMART" id="SM00448">
    <property type="entry name" value="REC"/>
    <property type="match status" value="1"/>
</dbReference>
<evidence type="ECO:0000256" key="1">
    <source>
        <dbReference type="ARBA" id="ARBA00022553"/>
    </source>
</evidence>
<reference evidence="4 5" key="1">
    <citation type="submission" date="2018-12" db="EMBL/GenBank/DDBJ databases">
        <title>Genomic taxonomy of the Vibrionaceae family.</title>
        <authorList>
            <person name="Gomez-Gil B."/>
            <person name="Enciso-Ibarra K."/>
        </authorList>
    </citation>
    <scope>NUCLEOTIDE SEQUENCE [LARGE SCALE GENOMIC DNA]</scope>
    <source>
        <strain evidence="4 5">CAIM 594</strain>
    </source>
</reference>
<dbReference type="GO" id="GO:0000160">
    <property type="term" value="P:phosphorelay signal transduction system"/>
    <property type="evidence" value="ECO:0007669"/>
    <property type="project" value="InterPro"/>
</dbReference>
<comment type="caution">
    <text evidence="4">The sequence shown here is derived from an EMBL/GenBank/DDBJ whole genome shotgun (WGS) entry which is preliminary data.</text>
</comment>